<evidence type="ECO:0000313" key="3">
    <source>
        <dbReference type="Proteomes" id="UP000231567"/>
    </source>
</evidence>
<reference evidence="2 3" key="1">
    <citation type="submission" date="2017-09" db="EMBL/GenBank/DDBJ databases">
        <title>Depth-based differentiation of microbial function through sediment-hosted aquifers and enrichment of novel symbionts in the deep terrestrial subsurface.</title>
        <authorList>
            <person name="Probst A.J."/>
            <person name="Ladd B."/>
            <person name="Jarett J.K."/>
            <person name="Geller-Mcgrath D.E."/>
            <person name="Sieber C.M."/>
            <person name="Emerson J.B."/>
            <person name="Anantharaman K."/>
            <person name="Thomas B.C."/>
            <person name="Malmstrom R."/>
            <person name="Stieglmeier M."/>
            <person name="Klingl A."/>
            <person name="Woyke T."/>
            <person name="Ryan C.M."/>
            <person name="Banfield J.F."/>
        </authorList>
    </citation>
    <scope>NUCLEOTIDE SEQUENCE [LARGE SCALE GENOMIC DNA]</scope>
    <source>
        <strain evidence="2">CG23_combo_of_CG06-09_8_20_14_all_40_13</strain>
    </source>
</reference>
<dbReference type="EMBL" id="PCRM01000017">
    <property type="protein sequence ID" value="PIP21801.1"/>
    <property type="molecule type" value="Genomic_DNA"/>
</dbReference>
<feature type="transmembrane region" description="Helical" evidence="1">
    <location>
        <begin position="23"/>
        <end position="48"/>
    </location>
</feature>
<keyword evidence="1" id="KW-1133">Transmembrane helix</keyword>
<dbReference type="InterPro" id="IPR043993">
    <property type="entry name" value="T4SS_pilin"/>
</dbReference>
<sequence>MKKIVLVLVPNRNNPEEMQFSDIIILIKNITNILLLVAGGVALLFIIIGGIQYMTSYGDEEKAKGAKSTILWAVVGLVIVALAWGIVQFVGSQFSNSSIFQPPPAP</sequence>
<name>A0A2G9YTF2_9BACT</name>
<comment type="caution">
    <text evidence="2">The sequence shown here is derived from an EMBL/GenBank/DDBJ whole genome shotgun (WGS) entry which is preliminary data.</text>
</comment>
<evidence type="ECO:0000313" key="2">
    <source>
        <dbReference type="EMBL" id="PIP21801.1"/>
    </source>
</evidence>
<keyword evidence="1" id="KW-0472">Membrane</keyword>
<dbReference type="Proteomes" id="UP000231567">
    <property type="component" value="Unassembled WGS sequence"/>
</dbReference>
<feature type="transmembrane region" description="Helical" evidence="1">
    <location>
        <begin position="69"/>
        <end position="90"/>
    </location>
</feature>
<gene>
    <name evidence="2" type="ORF">COX39_01160</name>
</gene>
<dbReference type="AlphaFoldDB" id="A0A2G9YTF2"/>
<protein>
    <submittedName>
        <fullName evidence="2">Uncharacterized protein</fullName>
    </submittedName>
</protein>
<proteinExistence type="predicted"/>
<accession>A0A2G9YTF2</accession>
<keyword evidence="1" id="KW-0812">Transmembrane</keyword>
<evidence type="ECO:0000256" key="1">
    <source>
        <dbReference type="SAM" id="Phobius"/>
    </source>
</evidence>
<organism evidence="2 3">
    <name type="scientific">Candidatus Nealsonbacteria bacterium CG23_combo_of_CG06-09_8_20_14_all_40_13</name>
    <dbReference type="NCBI Taxonomy" id="1974724"/>
    <lineage>
        <taxon>Bacteria</taxon>
        <taxon>Candidatus Nealsoniibacteriota</taxon>
    </lineage>
</organism>
<dbReference type="Pfam" id="PF18895">
    <property type="entry name" value="T4SS_pilin"/>
    <property type="match status" value="1"/>
</dbReference>
<dbReference type="NCBIfam" id="NF045849">
    <property type="entry name" value="ICE_MMCAP2_0565"/>
    <property type="match status" value="1"/>
</dbReference>